<feature type="non-terminal residue" evidence="1">
    <location>
        <position position="1"/>
    </location>
</feature>
<protein>
    <submittedName>
        <fullName evidence="1">Uncharacterized protein</fullName>
    </submittedName>
</protein>
<name>A0ABN9GZL7_9NEOB</name>
<dbReference type="EMBL" id="CATNWA010019381">
    <property type="protein sequence ID" value="CAI9612888.1"/>
    <property type="molecule type" value="Genomic_DNA"/>
</dbReference>
<keyword evidence="2" id="KW-1185">Reference proteome</keyword>
<gene>
    <name evidence="1" type="ORF">SPARVUS_LOCUS14795381</name>
</gene>
<accession>A0ABN9GZL7</accession>
<proteinExistence type="predicted"/>
<dbReference type="Proteomes" id="UP001162483">
    <property type="component" value="Unassembled WGS sequence"/>
</dbReference>
<organism evidence="1 2">
    <name type="scientific">Staurois parvus</name>
    <dbReference type="NCBI Taxonomy" id="386267"/>
    <lineage>
        <taxon>Eukaryota</taxon>
        <taxon>Metazoa</taxon>
        <taxon>Chordata</taxon>
        <taxon>Craniata</taxon>
        <taxon>Vertebrata</taxon>
        <taxon>Euteleostomi</taxon>
        <taxon>Amphibia</taxon>
        <taxon>Batrachia</taxon>
        <taxon>Anura</taxon>
        <taxon>Neobatrachia</taxon>
        <taxon>Ranoidea</taxon>
        <taxon>Ranidae</taxon>
        <taxon>Staurois</taxon>
    </lineage>
</organism>
<comment type="caution">
    <text evidence="1">The sequence shown here is derived from an EMBL/GenBank/DDBJ whole genome shotgun (WGS) entry which is preliminary data.</text>
</comment>
<reference evidence="1" key="1">
    <citation type="submission" date="2023-05" db="EMBL/GenBank/DDBJ databases">
        <authorList>
            <person name="Stuckert A."/>
        </authorList>
    </citation>
    <scope>NUCLEOTIDE SEQUENCE</scope>
</reference>
<evidence type="ECO:0000313" key="2">
    <source>
        <dbReference type="Proteomes" id="UP001162483"/>
    </source>
</evidence>
<sequence length="73" mass="7810">HSCPELSPLCAPTTRVPNCPTLCVLTTRVLMACRSIPACGAPECLSHRYPLSPREPNDPRKLGGSCAVARLHS</sequence>
<evidence type="ECO:0000313" key="1">
    <source>
        <dbReference type="EMBL" id="CAI9612888.1"/>
    </source>
</evidence>